<dbReference type="GO" id="GO:0016020">
    <property type="term" value="C:membrane"/>
    <property type="evidence" value="ECO:0007669"/>
    <property type="project" value="InterPro"/>
</dbReference>
<dbReference type="PROSITE" id="PS50268">
    <property type="entry name" value="CADHERIN_2"/>
    <property type="match status" value="2"/>
</dbReference>
<dbReference type="Gene3D" id="2.60.40.10">
    <property type="entry name" value="Immunoglobulins"/>
    <property type="match status" value="4"/>
</dbReference>
<dbReference type="RefSeq" id="WP_002689971.1">
    <property type="nucleotide sequence ID" value="NZ_JH600070.1"/>
</dbReference>
<evidence type="ECO:0000313" key="4">
    <source>
        <dbReference type="Proteomes" id="UP000005744"/>
    </source>
</evidence>
<dbReference type="NCBIfam" id="NF012200">
    <property type="entry name" value="choice_anch_D"/>
    <property type="match status" value="3"/>
</dbReference>
<proteinExistence type="predicted"/>
<dbReference type="InterPro" id="IPR013783">
    <property type="entry name" value="Ig-like_fold"/>
</dbReference>
<dbReference type="PANTHER" id="PTHR48007:SF4">
    <property type="entry name" value="LEUCINE-RICH REPEAT RECEPTOR-LIKE PROTEIN KINASE PXC1"/>
    <property type="match status" value="1"/>
</dbReference>
<dbReference type="STRING" id="395493.BegalDRAFT_2219"/>
<reference evidence="3 4" key="1">
    <citation type="submission" date="2011-11" db="EMBL/GenBank/DDBJ databases">
        <title>Improved High-Quality Draft sequence of Beggiatoa alba B18lD.</title>
        <authorList>
            <consortium name="US DOE Joint Genome Institute"/>
            <person name="Lucas S."/>
            <person name="Han J."/>
            <person name="Lapidus A."/>
            <person name="Cheng J.-F."/>
            <person name="Goodwin L."/>
            <person name="Pitluck S."/>
            <person name="Peters L."/>
            <person name="Mikhailova N."/>
            <person name="Held B."/>
            <person name="Detter J.C."/>
            <person name="Han C."/>
            <person name="Tapia R."/>
            <person name="Land M."/>
            <person name="Hauser L."/>
            <person name="Kyrpides N."/>
            <person name="Ivanova N."/>
            <person name="Pagani I."/>
            <person name="Samuel K."/>
            <person name="Teske A."/>
            <person name="Mueller J."/>
            <person name="Woyke T."/>
        </authorList>
    </citation>
    <scope>NUCLEOTIDE SEQUENCE [LARGE SCALE GENOMIC DNA]</scope>
    <source>
        <strain evidence="3 4">B18LD</strain>
    </source>
</reference>
<dbReference type="InterPro" id="IPR002126">
    <property type="entry name" value="Cadherin-like_dom"/>
</dbReference>
<dbReference type="PANTHER" id="PTHR48007">
    <property type="entry name" value="LEUCINE-RICH REPEAT RECEPTOR-LIKE PROTEIN KINASE PXC1"/>
    <property type="match status" value="1"/>
</dbReference>
<dbReference type="GO" id="GO:0007156">
    <property type="term" value="P:homophilic cell adhesion via plasma membrane adhesion molecules"/>
    <property type="evidence" value="ECO:0007669"/>
    <property type="project" value="InterPro"/>
</dbReference>
<name>I3CHI2_9GAMM</name>
<dbReference type="Pfam" id="PF13229">
    <property type="entry name" value="Beta_helix"/>
    <property type="match status" value="1"/>
</dbReference>
<dbReference type="eggNOG" id="COG4886">
    <property type="taxonomic scope" value="Bacteria"/>
</dbReference>
<dbReference type="InterPro" id="IPR036116">
    <property type="entry name" value="FN3_sf"/>
</dbReference>
<dbReference type="SUPFAM" id="SSF52058">
    <property type="entry name" value="L domain-like"/>
    <property type="match status" value="1"/>
</dbReference>
<dbReference type="HOGENOM" id="CLU_227424_0_0_6"/>
<dbReference type="SUPFAM" id="SSF49265">
    <property type="entry name" value="Fibronectin type III"/>
    <property type="match status" value="1"/>
</dbReference>
<gene>
    <name evidence="3" type="ORF">BegalDRAFT_2219</name>
</gene>
<dbReference type="SUPFAM" id="SSF51126">
    <property type="entry name" value="Pectin lyase-like"/>
    <property type="match status" value="2"/>
</dbReference>
<feature type="domain" description="Cadherin" evidence="1">
    <location>
        <begin position="2360"/>
        <end position="2450"/>
    </location>
</feature>
<dbReference type="InterPro" id="IPR015919">
    <property type="entry name" value="Cadherin-like_sf"/>
</dbReference>
<evidence type="ECO:0000259" key="1">
    <source>
        <dbReference type="PROSITE" id="PS50268"/>
    </source>
</evidence>
<dbReference type="Gene3D" id="3.80.10.10">
    <property type="entry name" value="Ribonuclease Inhibitor"/>
    <property type="match status" value="2"/>
</dbReference>
<dbReference type="InterPro" id="IPR011050">
    <property type="entry name" value="Pectin_lyase_fold/virulence"/>
</dbReference>
<dbReference type="Pfam" id="PF08263">
    <property type="entry name" value="LRRNT_2"/>
    <property type="match status" value="1"/>
</dbReference>
<dbReference type="eggNOG" id="COG4932">
    <property type="taxonomic scope" value="Bacteria"/>
</dbReference>
<feature type="domain" description="Cadherin" evidence="1">
    <location>
        <begin position="2144"/>
        <end position="2234"/>
    </location>
</feature>
<dbReference type="eggNOG" id="COG3210">
    <property type="taxonomic scope" value="Bacteria"/>
</dbReference>
<evidence type="ECO:0000259" key="2">
    <source>
        <dbReference type="PROSITE" id="PS50853"/>
    </source>
</evidence>
<dbReference type="Gene3D" id="2.60.40.60">
    <property type="entry name" value="Cadherins"/>
    <property type="match status" value="1"/>
</dbReference>
<dbReference type="Gene3D" id="2.160.20.10">
    <property type="entry name" value="Single-stranded right-handed beta-helix, Pectin lyase-like"/>
    <property type="match status" value="1"/>
</dbReference>
<dbReference type="SMART" id="SM00060">
    <property type="entry name" value="FN3"/>
    <property type="match status" value="1"/>
</dbReference>
<dbReference type="PROSITE" id="PS50853">
    <property type="entry name" value="FN3"/>
    <property type="match status" value="1"/>
</dbReference>
<dbReference type="SMART" id="SM00710">
    <property type="entry name" value="PbH1"/>
    <property type="match status" value="9"/>
</dbReference>
<dbReference type="InterPro" id="IPR046959">
    <property type="entry name" value="PRK1-6/SRF4-like"/>
</dbReference>
<dbReference type="InterPro" id="IPR032675">
    <property type="entry name" value="LRR_dom_sf"/>
</dbReference>
<dbReference type="CDD" id="cd00063">
    <property type="entry name" value="FN3"/>
    <property type="match status" value="1"/>
</dbReference>
<dbReference type="Pfam" id="PF00041">
    <property type="entry name" value="fn3"/>
    <property type="match status" value="1"/>
</dbReference>
<accession>I3CHI2</accession>
<protein>
    <submittedName>
        <fullName evidence="3">Fibronectin type III domain-containing protein</fullName>
    </submittedName>
</protein>
<dbReference type="SUPFAM" id="SSF49313">
    <property type="entry name" value="Cadherin-like"/>
    <property type="match status" value="1"/>
</dbReference>
<dbReference type="InterPro" id="IPR059226">
    <property type="entry name" value="Choice_anch_Q_dom"/>
</dbReference>
<sequence length="2682" mass="279657">MLSARLLSFLWGAFFLCYPFLTIHAIERGLPSPFFINNTIQSDDKPIEINAETIVINAPLISSQAIRLRAKAQIIINAPLRSPEIYLQSEHNLKINQEINASTQSETGGKIYVLAREIELFAPAVLEASGLVQGGEIFIGGDFKGLGKLSTAKQTTIYPTVIVRSNGAELGGKVIVWSDEDTQFHGHIQATGHTQGGFVEVSSKNKLTFQGNVDVAALAPTGQQGTILLDPTDLIIGAVDSPAGTLSDNQILQSDTPTTITVSATTLGSLSGSIILQASHDIIFNQSVNFLNAGTVLQAIAGNQVQVNTAITTSQDVTINFKAGMGIVGGGDITTKGGSVSLTTTNGHIVLGTIDSSTDNTTALTNGGDITISAQNGGVTLANLYADSDFSSSVAGSGGDIVVEANNDIDVNIVTGKIITESKCTTPCVAVGMGGNIRFASAMGQLSLGELQSRSFVVGSTINVNTAGSIILDAPVGDINANNIDATSRTTGTGIANNAGNITINSGGNVLTGSLDASSISSVDTGQAGIITLNIPNGLASISNADVRSLGVNGAGGTIQILTDSLEVSGGVDANVSMDATGGNSSGLIQITLKNPPFVVGSISGSNRSFHDIKSGSDLIDDVIPPNNFSTSYNIGNIFINFALTVSTTADSGIGSLRQAILDANASAGRDRIEFNLAGACPQTIALSSVLPSISESLVIDGYTQPSSTQNTLAMGSGNNANLCVVLDGSGIVGPSDGLNFSPPALNSLVQGLVINHFSTSGISSFANNLQIQGNFIGIDQAGTSSAGNGVGLYLDAETIDIGGTYPAASNVISGNTSHGIHLINRKFINVQGNYIGTNRSISNAVANGGSGIVLEDVKNFLIGGNHSAAGNIIAGNQGYGILTIPDSTQGTIQYNQIGTSSIANCTSLSPCSGIKLDGQGVVVISDNTIQNTNGNGVTILDFNNQLLRNTIINNTGTGVAITATGFNNPLAENTIFNHVGLGIDLSADGVTANDSPDNPTGGNLQQNYPILSVADKTDIIGTLSSHASENFKLEFFASTNANSSGYGEGETFLGSTTVTTDASGNASFTFPYTPQASKPFITATATHSLNNNTSEFSATIAECITSDMVVTSIADSGSGSLRDAVARICPNYIISLNTGAIPIVLTSGQIVIDKPLTIVGLTGDETIDGDANDKFFQITPPVGELYLENIVLKNGKDTSGTGGGAILNLNIAHLDHVTLMDNDAAGSEGGAIWTCSTCTLNILNSSFLNNNANHGGAIFAKGIVNIANTSFFSNSVTNLGGGIYADLPTTVNLSSNTLVTNNATDGGGIYNNGGTINIQNTMIAFNTGGGDKNVSGGVNSTGYNLIDNVGSSTGWIATDITSVSTTVLNTPTATLPYYVPLAVSSPAIDAGNNAGCTFISSGTNPLFSNNAPITTDQIDATRPTYPRCDIGAIEFTGSLCQAQSEIPESECLVLLDMYNNNNGINWTDSASNNWNSTLTPCTTWTGVTCSGGHVTAIVRDTQNLTGNLVDYSPLTFLSVLSLSNNALTGSIPNNLPISLNDISLFNNNLTGNIPNLLSFTNLLSFYVQDNALSGAIPTLPNTLQSLDISNNALTGSLPSLPINLNLLHVNNNHLTGVVPTLPSTLTVIELQGNIFSGTFPPISGLTGLVVLDISYNAISATSSGEAALVASKQAGWDTTQTVAPINLVATTLSSSQIQLSWTPILYTADSGHYKIYYSTTAGGAYSLIASTVDKTINNFTVTGLNSSTTYYFVVATETLPHANNSNLVLSANSLEASATTLSNPSSAVYNSSPVASSLIDVGTAMIGTAVTTQLLISEAGTADLTVALTGITGTNASDFSIISPSFPLTLPDGSSAQTVTIRCMPSATGTLNATLNFSTNDTSLAAPSYPLQCTGTNPSSSAIYASTPIPNSTLSFGTHLIGTSGTETLTLQEIGNADLILDNFSITGTQASDFSLLVPAFPLTIADGSPAQTLTLHCQPSADGLREAMLNINTNDPTQPTVSYTLHCTGTTSPVAGYDSIPSVGNVLAIGSAIVGNSISNTLNILETGLSTLTISNATLTGINSNDFAITSPTIPFDIADGAPAQSLLITCTPSTSTNLSATLTLNTNDPSQPTVTYPLTCTGLPATTNQAPTGISLSNNNLNEGLPSNTLIGYLNTLDTDTSDTHTYQLLDNANGLISLIGNALYTTAVLNATTTPTLTIQVRSTDSGALSITQTFVITVHPQTNNTTPIIQGEAVTGSGVRGNNLVIDAPEHVTLTGRLIVPSQLIGKNADIVVSYNWHNLQNTQQHNVTVNLALNTSLQADSTWQLFSGNLVFLTGIYQLDFGYRLDGQLLQTQIIQLQVNNNRAPTAIQLSNNQVEEFSVPNQIIGVLSTSDLDKEDIFRYSLLDNLEGRFAIKGNQLVVQNGALINYSKQQSHDITIRSTDLSGASYEQTFTINVQDLQLPADTIVLTHNSVLENSINGTPIGRLLTPQHEDEQYQYRLRNDANGTFSLIDDILYVANSQALDYESNIREFTLQVESRALNYDEVLTANIKIQVQNVIDAQTIGQLSASFDTTTLIDTSQPLKNTDIFSLTVQTVIDRTHRGLAGEYFIGAFLIHPNGLITTDYLYTEAGWKAWDGRLNHLEGSPKVALNSNYQNLVWQGALTGFIGYVAIYSGYRVGDMTELVIGKPFIFQVTE</sequence>
<dbReference type="InterPro" id="IPR012334">
    <property type="entry name" value="Pectin_lyas_fold"/>
</dbReference>
<dbReference type="eggNOG" id="COG1572">
    <property type="taxonomic scope" value="Bacteria"/>
</dbReference>
<keyword evidence="4" id="KW-1185">Reference proteome</keyword>
<dbReference type="InterPro" id="IPR003961">
    <property type="entry name" value="FN3_dom"/>
</dbReference>
<dbReference type="InterPro" id="IPR006626">
    <property type="entry name" value="PbH1"/>
</dbReference>
<dbReference type="OrthoDB" id="5618630at2"/>
<dbReference type="InterPro" id="IPR039448">
    <property type="entry name" value="Beta_helix"/>
</dbReference>
<dbReference type="eggNOG" id="COG2931">
    <property type="taxonomic scope" value="Bacteria"/>
</dbReference>
<dbReference type="InterPro" id="IPR013210">
    <property type="entry name" value="LRR_N_plant-typ"/>
</dbReference>
<dbReference type="Proteomes" id="UP000005744">
    <property type="component" value="Unassembled WGS sequence"/>
</dbReference>
<dbReference type="NCBIfam" id="NF041518">
    <property type="entry name" value="choice_anch_Q"/>
    <property type="match status" value="1"/>
</dbReference>
<organism evidence="3 4">
    <name type="scientific">Beggiatoa alba B18LD</name>
    <dbReference type="NCBI Taxonomy" id="395493"/>
    <lineage>
        <taxon>Bacteria</taxon>
        <taxon>Pseudomonadati</taxon>
        <taxon>Pseudomonadota</taxon>
        <taxon>Gammaproteobacteria</taxon>
        <taxon>Thiotrichales</taxon>
        <taxon>Thiotrichaceae</taxon>
        <taxon>Beggiatoa</taxon>
    </lineage>
</organism>
<dbReference type="eggNOG" id="COG3420">
    <property type="taxonomic scope" value="Bacteria"/>
</dbReference>
<evidence type="ECO:0000313" key="3">
    <source>
        <dbReference type="EMBL" id="EIJ43075.1"/>
    </source>
</evidence>
<dbReference type="GO" id="GO:0005509">
    <property type="term" value="F:calcium ion binding"/>
    <property type="evidence" value="ECO:0007669"/>
    <property type="project" value="InterPro"/>
</dbReference>
<feature type="domain" description="Fibronectin type-III" evidence="2">
    <location>
        <begin position="1684"/>
        <end position="1784"/>
    </location>
</feature>
<dbReference type="EMBL" id="JH600070">
    <property type="protein sequence ID" value="EIJ43075.1"/>
    <property type="molecule type" value="Genomic_DNA"/>
</dbReference>